<name>A0A1F7W7V3_9BACT</name>
<evidence type="ECO:0008006" key="3">
    <source>
        <dbReference type="Google" id="ProtNLM"/>
    </source>
</evidence>
<gene>
    <name evidence="1" type="ORF">A2304_03870</name>
</gene>
<dbReference type="AlphaFoldDB" id="A0A1F7W7V3"/>
<accession>A0A1F7W7V3</accession>
<protein>
    <recommendedName>
        <fullName evidence="3">Alpha/beta hydrolase</fullName>
    </recommendedName>
</protein>
<evidence type="ECO:0000313" key="1">
    <source>
        <dbReference type="EMBL" id="OGL98860.1"/>
    </source>
</evidence>
<dbReference type="Proteomes" id="UP000176501">
    <property type="component" value="Unassembled WGS sequence"/>
</dbReference>
<proteinExistence type="predicted"/>
<sequence length="258" mass="28643">MRPAIQNGGNVRNVVFLFPGAWGNDSPERVLWWFEHQVVALRTFDPQVEIVPIVYRGATFEDIVTDVVRRLCARQDSGIRPVALAYSMGRQVLAGVVDLLETASAFKRVAHIGGVPRHGVPVLGTLDVFLAVPSFMFRAFGGTVMPANIDEVNRIMCGGQDAAHAAELLASMSPERMWWKVAHLFLPGARVTTEPIKAPTFVTLGTRDIFVRNADYSGDNVIELRRPDAYHGLIRIDPASRPDLRAIWDEQARFLLEA</sequence>
<organism evidence="1 2">
    <name type="scientific">Candidatus Uhrbacteria bacterium RIFOXYB2_FULL_57_15</name>
    <dbReference type="NCBI Taxonomy" id="1802422"/>
    <lineage>
        <taxon>Bacteria</taxon>
        <taxon>Candidatus Uhriibacteriota</taxon>
    </lineage>
</organism>
<dbReference type="SUPFAM" id="SSF53474">
    <property type="entry name" value="alpha/beta-Hydrolases"/>
    <property type="match status" value="1"/>
</dbReference>
<comment type="caution">
    <text evidence="1">The sequence shown here is derived from an EMBL/GenBank/DDBJ whole genome shotgun (WGS) entry which is preliminary data.</text>
</comment>
<reference evidence="1 2" key="1">
    <citation type="journal article" date="2016" name="Nat. Commun.">
        <title>Thousands of microbial genomes shed light on interconnected biogeochemical processes in an aquifer system.</title>
        <authorList>
            <person name="Anantharaman K."/>
            <person name="Brown C.T."/>
            <person name="Hug L.A."/>
            <person name="Sharon I."/>
            <person name="Castelle C.J."/>
            <person name="Probst A.J."/>
            <person name="Thomas B.C."/>
            <person name="Singh A."/>
            <person name="Wilkins M.J."/>
            <person name="Karaoz U."/>
            <person name="Brodie E.L."/>
            <person name="Williams K.H."/>
            <person name="Hubbard S.S."/>
            <person name="Banfield J.F."/>
        </authorList>
    </citation>
    <scope>NUCLEOTIDE SEQUENCE [LARGE SCALE GENOMIC DNA]</scope>
</reference>
<dbReference type="EMBL" id="MGFE01000012">
    <property type="protein sequence ID" value="OGL98860.1"/>
    <property type="molecule type" value="Genomic_DNA"/>
</dbReference>
<dbReference type="InterPro" id="IPR029058">
    <property type="entry name" value="AB_hydrolase_fold"/>
</dbReference>
<evidence type="ECO:0000313" key="2">
    <source>
        <dbReference type="Proteomes" id="UP000176501"/>
    </source>
</evidence>